<reference evidence="7 9" key="1">
    <citation type="submission" date="2015-04" db="EMBL/GenBank/DDBJ databases">
        <title>The draft genome sequence of Roseovarius indicus B108T.</title>
        <authorList>
            <person name="Li G."/>
            <person name="Lai Q."/>
            <person name="Shao Z."/>
            <person name="Yan P."/>
        </authorList>
    </citation>
    <scope>NUCLEOTIDE SEQUENCE [LARGE SCALE GENOMIC DNA]</scope>
    <source>
        <strain evidence="7 9">B108</strain>
    </source>
</reference>
<keyword evidence="9" id="KW-1185">Reference proteome</keyword>
<dbReference type="RefSeq" id="WP_057820313.1">
    <property type="nucleotide sequence ID" value="NZ_CP031598.1"/>
</dbReference>
<evidence type="ECO:0000259" key="6">
    <source>
        <dbReference type="PROSITE" id="PS51007"/>
    </source>
</evidence>
<sequence>MTRWIILGLLGGVAVACAAPSMPQPSEGQALYMENCVQCHGVSGKGDGPWASTYDPRPADLTRLDRNGQFPTAHVLSVIDGYERAAQPGQDMPEFGLLLEGETVPVDTGDGVLTPTPRPLAALMVYLESIQDEG</sequence>
<dbReference type="InterPro" id="IPR009056">
    <property type="entry name" value="Cyt_c-like_dom"/>
</dbReference>
<dbReference type="PATRIC" id="fig|540747.5.peg.3133"/>
<gene>
    <name evidence="8" type="ORF">RIdsm_04461</name>
    <name evidence="7" type="ORF">XM52_23880</name>
</gene>
<feature type="chain" id="PRO_5010437305" evidence="5">
    <location>
        <begin position="19"/>
        <end position="134"/>
    </location>
</feature>
<dbReference type="EMBL" id="CP031598">
    <property type="protein sequence ID" value="QEW28629.1"/>
    <property type="molecule type" value="Genomic_DNA"/>
</dbReference>
<dbReference type="Proteomes" id="UP000051401">
    <property type="component" value="Unassembled WGS sequence"/>
</dbReference>
<keyword evidence="5" id="KW-0732">Signal</keyword>
<dbReference type="GO" id="GO:0020037">
    <property type="term" value="F:heme binding"/>
    <property type="evidence" value="ECO:0007669"/>
    <property type="project" value="InterPro"/>
</dbReference>
<evidence type="ECO:0000256" key="2">
    <source>
        <dbReference type="ARBA" id="ARBA00022723"/>
    </source>
</evidence>
<evidence type="ECO:0000256" key="3">
    <source>
        <dbReference type="ARBA" id="ARBA00023004"/>
    </source>
</evidence>
<dbReference type="PROSITE" id="PS51257">
    <property type="entry name" value="PROKAR_LIPOPROTEIN"/>
    <property type="match status" value="1"/>
</dbReference>
<proteinExistence type="predicted"/>
<feature type="domain" description="Cytochrome c" evidence="6">
    <location>
        <begin position="23"/>
        <end position="131"/>
    </location>
</feature>
<dbReference type="OrthoDB" id="5514238at2"/>
<dbReference type="InterPro" id="IPR036909">
    <property type="entry name" value="Cyt_c-like_dom_sf"/>
</dbReference>
<dbReference type="GO" id="GO:0009055">
    <property type="term" value="F:electron transfer activity"/>
    <property type="evidence" value="ECO:0007669"/>
    <property type="project" value="InterPro"/>
</dbReference>
<dbReference type="SUPFAM" id="SSF46626">
    <property type="entry name" value="Cytochrome c"/>
    <property type="match status" value="1"/>
</dbReference>
<dbReference type="Gene3D" id="1.10.760.10">
    <property type="entry name" value="Cytochrome c-like domain"/>
    <property type="match status" value="1"/>
</dbReference>
<evidence type="ECO:0000256" key="4">
    <source>
        <dbReference type="PROSITE-ProRule" id="PRU00433"/>
    </source>
</evidence>
<keyword evidence="3 4" id="KW-0408">Iron</keyword>
<dbReference type="AlphaFoldDB" id="A0A0T5P2T6"/>
<evidence type="ECO:0000313" key="10">
    <source>
        <dbReference type="Proteomes" id="UP000325785"/>
    </source>
</evidence>
<feature type="signal peptide" evidence="5">
    <location>
        <begin position="1"/>
        <end position="18"/>
    </location>
</feature>
<protein>
    <submittedName>
        <fullName evidence="7 8">Cytochrome C</fullName>
    </submittedName>
</protein>
<dbReference type="KEGG" id="rid:RIdsm_04461"/>
<evidence type="ECO:0000256" key="1">
    <source>
        <dbReference type="ARBA" id="ARBA00022617"/>
    </source>
</evidence>
<evidence type="ECO:0000256" key="5">
    <source>
        <dbReference type="SAM" id="SignalP"/>
    </source>
</evidence>
<organism evidence="7 9">
    <name type="scientific">Roseovarius indicus</name>
    <dbReference type="NCBI Taxonomy" id="540747"/>
    <lineage>
        <taxon>Bacteria</taxon>
        <taxon>Pseudomonadati</taxon>
        <taxon>Pseudomonadota</taxon>
        <taxon>Alphaproteobacteria</taxon>
        <taxon>Rhodobacterales</taxon>
        <taxon>Roseobacteraceae</taxon>
        <taxon>Roseovarius</taxon>
    </lineage>
</organism>
<reference evidence="8 10" key="2">
    <citation type="submission" date="2018-08" db="EMBL/GenBank/DDBJ databases">
        <title>Genetic Globetrotter - A new plasmid hitch-hiking vast phylogenetic and geographic distances.</title>
        <authorList>
            <person name="Vollmers J."/>
            <person name="Petersen J."/>
        </authorList>
    </citation>
    <scope>NUCLEOTIDE SEQUENCE [LARGE SCALE GENOMIC DNA]</scope>
    <source>
        <strain evidence="8 10">DSM 26383</strain>
    </source>
</reference>
<accession>A0A0T5P2T6</accession>
<evidence type="ECO:0000313" key="7">
    <source>
        <dbReference type="EMBL" id="KRS15466.1"/>
    </source>
</evidence>
<evidence type="ECO:0000313" key="8">
    <source>
        <dbReference type="EMBL" id="QEW28629.1"/>
    </source>
</evidence>
<keyword evidence="1 4" id="KW-0349">Heme</keyword>
<dbReference type="Proteomes" id="UP000325785">
    <property type="component" value="Chromosome"/>
</dbReference>
<dbReference type="STRING" id="540747.SAMN04488031_11525"/>
<dbReference type="EMBL" id="LAXI01000022">
    <property type="protein sequence ID" value="KRS15466.1"/>
    <property type="molecule type" value="Genomic_DNA"/>
</dbReference>
<keyword evidence="2 4" id="KW-0479">Metal-binding</keyword>
<dbReference type="GO" id="GO:0046872">
    <property type="term" value="F:metal ion binding"/>
    <property type="evidence" value="ECO:0007669"/>
    <property type="project" value="UniProtKB-KW"/>
</dbReference>
<dbReference type="Pfam" id="PF00034">
    <property type="entry name" value="Cytochrom_C"/>
    <property type="match status" value="1"/>
</dbReference>
<dbReference type="PROSITE" id="PS51007">
    <property type="entry name" value="CYTC"/>
    <property type="match status" value="1"/>
</dbReference>
<evidence type="ECO:0000313" key="9">
    <source>
        <dbReference type="Proteomes" id="UP000051401"/>
    </source>
</evidence>
<name>A0A0T5P2T6_9RHOB</name>